<dbReference type="Proteomes" id="UP000092460">
    <property type="component" value="Unassembled WGS sequence"/>
</dbReference>
<evidence type="ECO:0000313" key="2">
    <source>
        <dbReference type="Proteomes" id="UP000092460"/>
    </source>
</evidence>
<name>A0A1B0BYB4_9MUSC</name>
<accession>A0A1B0BYB4</accession>
<keyword evidence="2" id="KW-1185">Reference proteome</keyword>
<dbReference type="VEuPathDB" id="VectorBase:GPPI044129"/>
<dbReference type="EMBL" id="JXJN01022576">
    <property type="status" value="NOT_ANNOTATED_CDS"/>
    <property type="molecule type" value="Genomic_DNA"/>
</dbReference>
<reference evidence="2" key="1">
    <citation type="submission" date="2015-01" db="EMBL/GenBank/DDBJ databases">
        <authorList>
            <person name="Aksoy S."/>
            <person name="Warren W."/>
            <person name="Wilson R.K."/>
        </authorList>
    </citation>
    <scope>NUCLEOTIDE SEQUENCE [LARGE SCALE GENOMIC DNA]</scope>
    <source>
        <strain evidence="2">IAEA</strain>
    </source>
</reference>
<organism evidence="1 2">
    <name type="scientific">Glossina palpalis gambiensis</name>
    <dbReference type="NCBI Taxonomy" id="67801"/>
    <lineage>
        <taxon>Eukaryota</taxon>
        <taxon>Metazoa</taxon>
        <taxon>Ecdysozoa</taxon>
        <taxon>Arthropoda</taxon>
        <taxon>Hexapoda</taxon>
        <taxon>Insecta</taxon>
        <taxon>Pterygota</taxon>
        <taxon>Neoptera</taxon>
        <taxon>Endopterygota</taxon>
        <taxon>Diptera</taxon>
        <taxon>Brachycera</taxon>
        <taxon>Muscomorpha</taxon>
        <taxon>Hippoboscoidea</taxon>
        <taxon>Glossinidae</taxon>
        <taxon>Glossina</taxon>
    </lineage>
</organism>
<dbReference type="EnsemblMetazoa" id="GPPI044129-RA">
    <property type="protein sequence ID" value="GPPI044129-PA"/>
    <property type="gene ID" value="GPPI044129"/>
</dbReference>
<evidence type="ECO:0000313" key="1">
    <source>
        <dbReference type="EnsemblMetazoa" id="GPPI044129-PA"/>
    </source>
</evidence>
<protein>
    <submittedName>
        <fullName evidence="1">Uncharacterized protein</fullName>
    </submittedName>
</protein>
<dbReference type="AlphaFoldDB" id="A0A1B0BYB4"/>
<sequence>MDYDLMMPSIENTQNPTVYVKGLEKLKWVKMLIGEEICILNLDDFNCSNIDPLYKTDTNTNLCNYHCCKYRCALKNVILLRNFVKLNLVNKEDNENV</sequence>
<proteinExistence type="predicted"/>
<dbReference type="STRING" id="67801.A0A1B0BYB4"/>
<reference evidence="1" key="2">
    <citation type="submission" date="2020-05" db="UniProtKB">
        <authorList>
            <consortium name="EnsemblMetazoa"/>
        </authorList>
    </citation>
    <scope>IDENTIFICATION</scope>
    <source>
        <strain evidence="1">IAEA</strain>
    </source>
</reference>